<organism evidence="1 2">
    <name type="scientific">Pseudomonas serbiensis</name>
    <dbReference type="NCBI Taxonomy" id="3064350"/>
    <lineage>
        <taxon>Bacteria</taxon>
        <taxon>Pseudomonadati</taxon>
        <taxon>Pseudomonadota</taxon>
        <taxon>Gammaproteobacteria</taxon>
        <taxon>Pseudomonadales</taxon>
        <taxon>Pseudomonadaceae</taxon>
        <taxon>Pseudomonas</taxon>
    </lineage>
</organism>
<dbReference type="Proteomes" id="UP001223016">
    <property type="component" value="Unassembled WGS sequence"/>
</dbReference>
<gene>
    <name evidence="1" type="ORF">Q6A51_15425</name>
</gene>
<reference evidence="1 2" key="1">
    <citation type="submission" date="2023-07" db="EMBL/GenBank/DDBJ databases">
        <title>Identification of four novel Pseudomonas species associated with bacterial leaf spot of cucurbits.</title>
        <authorList>
            <person name="Fullem K.R."/>
        </authorList>
    </citation>
    <scope>NUCLEOTIDE SEQUENCE [LARGE SCALE GENOMIC DNA]</scope>
    <source>
        <strain evidence="1 2">KFB 138</strain>
    </source>
</reference>
<evidence type="ECO:0000313" key="1">
    <source>
        <dbReference type="EMBL" id="MDO7928183.1"/>
    </source>
</evidence>
<dbReference type="RefSeq" id="WP_304575178.1">
    <property type="nucleotide sequence ID" value="NZ_JAUQOO010000011.1"/>
</dbReference>
<proteinExistence type="predicted"/>
<protein>
    <submittedName>
        <fullName evidence="1">Uncharacterized protein</fullName>
    </submittedName>
</protein>
<sequence>MPTIDSKRPLTSLKDTYTPVSLSFKQFRADGYYLLALKGNIEKPVARDYFKQVQTLTSDCPDPMSLGVLFNAMEDKGQ</sequence>
<accession>A0ABT9CRQ2</accession>
<keyword evidence="2" id="KW-1185">Reference proteome</keyword>
<comment type="caution">
    <text evidence="1">The sequence shown here is derived from an EMBL/GenBank/DDBJ whole genome shotgun (WGS) entry which is preliminary data.</text>
</comment>
<name>A0ABT9CRQ2_9PSED</name>
<dbReference type="EMBL" id="JAUQOO010000011">
    <property type="protein sequence ID" value="MDO7928183.1"/>
    <property type="molecule type" value="Genomic_DNA"/>
</dbReference>
<evidence type="ECO:0000313" key="2">
    <source>
        <dbReference type="Proteomes" id="UP001223016"/>
    </source>
</evidence>